<evidence type="ECO:0000313" key="2">
    <source>
        <dbReference type="EMBL" id="CCI49637.1"/>
    </source>
</evidence>
<reference evidence="2 3" key="1">
    <citation type="submission" date="2012-05" db="EMBL/GenBank/DDBJ databases">
        <title>Recombination and specialization in a pathogen metapopulation.</title>
        <authorList>
            <person name="Gardiner A."/>
            <person name="Kemen E."/>
            <person name="Schultz-Larsen T."/>
            <person name="MacLean D."/>
            <person name="Van Oosterhout C."/>
            <person name="Jones J.D.G."/>
        </authorList>
    </citation>
    <scope>NUCLEOTIDE SEQUENCE [LARGE SCALE GENOMIC DNA]</scope>
    <source>
        <strain evidence="2 3">Ac Nc2</strain>
    </source>
</reference>
<dbReference type="InParanoid" id="A0A024GS74"/>
<keyword evidence="1" id="KW-1133">Transmembrane helix</keyword>
<dbReference type="Proteomes" id="UP000053237">
    <property type="component" value="Unassembled WGS sequence"/>
</dbReference>
<comment type="caution">
    <text evidence="2">The sequence shown here is derived from an EMBL/GenBank/DDBJ whole genome shotgun (WGS) entry which is preliminary data.</text>
</comment>
<evidence type="ECO:0000256" key="1">
    <source>
        <dbReference type="SAM" id="Phobius"/>
    </source>
</evidence>
<protein>
    <submittedName>
        <fullName evidence="2">Uncharacterized protein</fullName>
    </submittedName>
</protein>
<keyword evidence="1" id="KW-0812">Transmembrane</keyword>
<proteinExistence type="predicted"/>
<keyword evidence="3" id="KW-1185">Reference proteome</keyword>
<organism evidence="2 3">
    <name type="scientific">Albugo candida</name>
    <dbReference type="NCBI Taxonomy" id="65357"/>
    <lineage>
        <taxon>Eukaryota</taxon>
        <taxon>Sar</taxon>
        <taxon>Stramenopiles</taxon>
        <taxon>Oomycota</taxon>
        <taxon>Peronosporomycetes</taxon>
        <taxon>Albuginales</taxon>
        <taxon>Albuginaceae</taxon>
        <taxon>Albugo</taxon>
    </lineage>
</organism>
<feature type="transmembrane region" description="Helical" evidence="1">
    <location>
        <begin position="84"/>
        <end position="107"/>
    </location>
</feature>
<accession>A0A024GS74</accession>
<gene>
    <name evidence="2" type="ORF">BN9_109980</name>
</gene>
<keyword evidence="1" id="KW-0472">Membrane</keyword>
<evidence type="ECO:0000313" key="3">
    <source>
        <dbReference type="Proteomes" id="UP000053237"/>
    </source>
</evidence>
<dbReference type="AlphaFoldDB" id="A0A024GS74"/>
<name>A0A024GS74_9STRA</name>
<dbReference type="EMBL" id="CAIX01000320">
    <property type="protein sequence ID" value="CCI49637.1"/>
    <property type="molecule type" value="Genomic_DNA"/>
</dbReference>
<sequence>MDEFIYICIALFCSKLIECSIHKLCHFEKNKQLVHNSLRVLVVGVCESHVKPYVSNRNALLLPAVHLLEHIQSLFQRRFVQQNFLLAFLSMDSIRFYFLLFSVALVLQNHILLYC</sequence>